<reference evidence="2" key="2">
    <citation type="submission" date="2015-10" db="EMBL/GenBank/DDBJ databases">
        <title>Improved Draft Genome Sequence of Clostridium pasteurianum Strain ATCC 6013 (DSM 525) Using a Hybrid Next-Generation Sequencing Approach.</title>
        <authorList>
            <person name="Pyne M.E."/>
            <person name="Utturkar S.M."/>
            <person name="Brown S.D."/>
            <person name="Moo-Young M."/>
            <person name="Chung D.A."/>
            <person name="Chou P.C."/>
        </authorList>
    </citation>
    <scope>NUCLEOTIDE SEQUENCE</scope>
    <source>
        <strain evidence="2">ATCC 6013</strain>
    </source>
</reference>
<dbReference type="eggNOG" id="ENOG50325CP">
    <property type="taxonomic scope" value="Bacteria"/>
</dbReference>
<evidence type="ECO:0000313" key="2">
    <source>
        <dbReference type="EMBL" id="KRU10733.1"/>
    </source>
</evidence>
<accession>A0A0H3JBP4</accession>
<evidence type="ECO:0000313" key="4">
    <source>
        <dbReference type="Proteomes" id="UP000028042"/>
    </source>
</evidence>
<dbReference type="Proteomes" id="UP000030905">
    <property type="component" value="Chromosome"/>
</dbReference>
<proteinExistence type="predicted"/>
<evidence type="ECO:0000313" key="5">
    <source>
        <dbReference type="Proteomes" id="UP000030905"/>
    </source>
</evidence>
<dbReference type="EMBL" id="JPGY02000002">
    <property type="protein sequence ID" value="KRU10733.1"/>
    <property type="molecule type" value="Genomic_DNA"/>
</dbReference>
<name>A0A0H3JBP4_CLOPA</name>
<reference evidence="2 4" key="3">
    <citation type="journal article" name="Genome Announc.">
        <title>Improved Draft Genome Sequence of Clostridium pasteurianum Strain ATCC 6013 (DSM 525) Using a Hybrid Next-Generation Sequencing Approach.</title>
        <authorList>
            <person name="Pyne M.E."/>
            <person name="Utturkar S."/>
            <person name="Brown S.D."/>
            <person name="Moo-Young M."/>
            <person name="Chung D.A."/>
            <person name="Chou C.P."/>
        </authorList>
    </citation>
    <scope>NUCLEOTIDE SEQUENCE [LARGE SCALE GENOMIC DNA]</scope>
    <source>
        <strain evidence="2 4">ATCC 6013</strain>
    </source>
</reference>
<reference evidence="1 5" key="1">
    <citation type="journal article" date="2015" name="Genome Announc.">
        <title>Complete Genome Sequence of the Nitrogen-Fixing and Solvent-Producing Clostridium pasteurianum DSM 525.</title>
        <authorList>
            <person name="Poehlein A."/>
            <person name="Grosse-Honebrink A."/>
            <person name="Zhang Y."/>
            <person name="Minton N.P."/>
            <person name="Daniel R."/>
        </authorList>
    </citation>
    <scope>NUCLEOTIDE SEQUENCE [LARGE SCALE GENOMIC DNA]</scope>
    <source>
        <strain evidence="1">DSM 525</strain>
        <strain evidence="5">DSM 525 / ATCC 6013</strain>
    </source>
</reference>
<dbReference type="EMBL" id="JPGY02000001">
    <property type="protein sequence ID" value="KRU13902.1"/>
    <property type="molecule type" value="Genomic_DNA"/>
</dbReference>
<gene>
    <name evidence="1" type="ORF">CLPA_c40560</name>
    <name evidence="3" type="ORF">CP6013_03158</name>
    <name evidence="2" type="ORF">CP6013_04025</name>
</gene>
<dbReference type="EMBL" id="CP009268">
    <property type="protein sequence ID" value="AJA54073.1"/>
    <property type="molecule type" value="Genomic_DNA"/>
</dbReference>
<dbReference type="Proteomes" id="UP000028042">
    <property type="component" value="Unassembled WGS sequence"/>
</dbReference>
<organism evidence="1 5">
    <name type="scientific">Clostridium pasteurianum DSM 525 = ATCC 6013</name>
    <dbReference type="NCBI Taxonomy" id="1262449"/>
    <lineage>
        <taxon>Bacteria</taxon>
        <taxon>Bacillati</taxon>
        <taxon>Bacillota</taxon>
        <taxon>Clostridia</taxon>
        <taxon>Eubacteriales</taxon>
        <taxon>Clostridiaceae</taxon>
        <taxon>Clostridium</taxon>
    </lineage>
</organism>
<evidence type="ECO:0000313" key="3">
    <source>
        <dbReference type="EMBL" id="KRU13902.1"/>
    </source>
</evidence>
<dbReference type="RefSeq" id="WP_003444928.1">
    <property type="nucleotide sequence ID" value="NZ_ANZB01000006.1"/>
</dbReference>
<dbReference type="AlphaFoldDB" id="A0A0H3JBP4"/>
<dbReference type="KEGG" id="cpae:CPAST_c40560"/>
<evidence type="ECO:0000313" key="1">
    <source>
        <dbReference type="EMBL" id="AJA54073.1"/>
    </source>
</evidence>
<keyword evidence="5" id="KW-1185">Reference proteome</keyword>
<dbReference type="KEGG" id="cpat:CLPA_c40560"/>
<dbReference type="PATRIC" id="fig|1262449.3.peg.2075"/>
<dbReference type="GeneID" id="93076127"/>
<protein>
    <submittedName>
        <fullName evidence="1">Uncharacterized protein</fullName>
    </submittedName>
</protein>
<sequence>MGENLKIVQEIMFKGIKITTTQEQDVSFEFLPLTTNLTISIYFSGKSGRNNGLTKSWSVDVKESDLLHEVLKDLQSIEIVEDDFLG</sequence>